<dbReference type="PROSITE" id="PS01133">
    <property type="entry name" value="UPF0017"/>
    <property type="match status" value="1"/>
</dbReference>
<dbReference type="EC" id="3.1.1.79" evidence="4"/>
<dbReference type="InterPro" id="IPR000952">
    <property type="entry name" value="AB_hydrolase_4_CS"/>
</dbReference>
<comment type="similarity">
    <text evidence="3">Belongs to the AB hydrolase superfamily. AB hydrolase 4 family.</text>
</comment>
<dbReference type="GO" id="GO:0046464">
    <property type="term" value="P:acylglycerol catabolic process"/>
    <property type="evidence" value="ECO:0007669"/>
    <property type="project" value="TreeGrafter"/>
</dbReference>
<evidence type="ECO:0000256" key="22">
    <source>
        <dbReference type="ARBA" id="ARBA00060066"/>
    </source>
</evidence>
<dbReference type="FunFam" id="3.40.50.1820:FF:000053">
    <property type="entry name" value="Abhydrolase domain containing 2"/>
    <property type="match status" value="1"/>
</dbReference>
<keyword evidence="14" id="KW-0472">Membrane</keyword>
<evidence type="ECO:0000256" key="5">
    <source>
        <dbReference type="ARBA" id="ARBA00013254"/>
    </source>
</evidence>
<keyword evidence="12" id="KW-1133">Transmembrane helix</keyword>
<comment type="catalytic activity">
    <reaction evidence="1">
        <text>Hydrolyzes glycerol monoesters of long-chain fatty acids.</text>
        <dbReference type="EC" id="3.1.1.23"/>
    </reaction>
</comment>
<accession>A0A315V8H7</accession>
<dbReference type="PANTHER" id="PTHR10794">
    <property type="entry name" value="ABHYDROLASE DOMAIN-CONTAINING PROTEIN"/>
    <property type="match status" value="1"/>
</dbReference>
<evidence type="ECO:0000256" key="10">
    <source>
        <dbReference type="ARBA" id="ARBA00022963"/>
    </source>
</evidence>
<comment type="catalytic activity">
    <reaction evidence="18">
        <text>2-(5Z,8Z,11Z,14Z-eicosatetraenoyl)-glycerol + H2O = glycerol + (5Z,8Z,11Z,14Z)-eicosatetraenoate + H(+)</text>
        <dbReference type="Rhea" id="RHEA:26132"/>
        <dbReference type="ChEBI" id="CHEBI:15377"/>
        <dbReference type="ChEBI" id="CHEBI:15378"/>
        <dbReference type="ChEBI" id="CHEBI:17754"/>
        <dbReference type="ChEBI" id="CHEBI:32395"/>
        <dbReference type="ChEBI" id="CHEBI:52392"/>
    </reaction>
    <physiologicalReaction direction="left-to-right" evidence="18">
        <dbReference type="Rhea" id="RHEA:26133"/>
    </physiologicalReaction>
</comment>
<evidence type="ECO:0000256" key="24">
    <source>
        <dbReference type="ARBA" id="ARBA00071478"/>
    </source>
</evidence>
<evidence type="ECO:0000256" key="7">
    <source>
        <dbReference type="ARBA" id="ARBA00022487"/>
    </source>
</evidence>
<keyword evidence="9" id="KW-0378">Hydrolase</keyword>
<evidence type="ECO:0000256" key="3">
    <source>
        <dbReference type="ARBA" id="ARBA00010884"/>
    </source>
</evidence>
<dbReference type="Pfam" id="PF00561">
    <property type="entry name" value="Abhydrolase_1"/>
    <property type="match status" value="1"/>
</dbReference>
<evidence type="ECO:0000256" key="13">
    <source>
        <dbReference type="ARBA" id="ARBA00023098"/>
    </source>
</evidence>
<dbReference type="GO" id="GO:0048240">
    <property type="term" value="P:sperm capacitation"/>
    <property type="evidence" value="ECO:0007669"/>
    <property type="project" value="TreeGrafter"/>
</dbReference>
<comment type="catalytic activity">
    <reaction evidence="21">
        <text>an acetyl ester + H2O = an aliphatic alcohol + acetate + H(+)</text>
        <dbReference type="Rhea" id="RHEA:12957"/>
        <dbReference type="ChEBI" id="CHEBI:2571"/>
        <dbReference type="ChEBI" id="CHEBI:15377"/>
        <dbReference type="ChEBI" id="CHEBI:15378"/>
        <dbReference type="ChEBI" id="CHEBI:30089"/>
        <dbReference type="ChEBI" id="CHEBI:47622"/>
        <dbReference type="EC" id="3.1.1.6"/>
    </reaction>
    <physiologicalReaction direction="left-to-right" evidence="21">
        <dbReference type="Rhea" id="RHEA:12958"/>
    </physiologicalReaction>
</comment>
<evidence type="ECO:0000256" key="16">
    <source>
        <dbReference type="ARBA" id="ARBA00031485"/>
    </source>
</evidence>
<evidence type="ECO:0000256" key="17">
    <source>
        <dbReference type="ARBA" id="ARBA00033629"/>
    </source>
</evidence>
<dbReference type="InterPro" id="IPR000073">
    <property type="entry name" value="AB_hydrolase_1"/>
</dbReference>
<gene>
    <name evidence="28" type="ORF">CCH79_00004890</name>
</gene>
<evidence type="ECO:0000256" key="4">
    <source>
        <dbReference type="ARBA" id="ARBA00013088"/>
    </source>
</evidence>
<dbReference type="EMBL" id="NHOQ01002268">
    <property type="protein sequence ID" value="PWA18992.1"/>
    <property type="molecule type" value="Genomic_DNA"/>
</dbReference>
<dbReference type="GO" id="GO:0047372">
    <property type="term" value="F:monoacylglycerol lipase activity"/>
    <property type="evidence" value="ECO:0007669"/>
    <property type="project" value="UniProtKB-EC"/>
</dbReference>
<evidence type="ECO:0000256" key="19">
    <source>
        <dbReference type="ARBA" id="ARBA00050185"/>
    </source>
</evidence>
<dbReference type="GO" id="GO:0051792">
    <property type="term" value="P:medium-chain fatty acid biosynthetic process"/>
    <property type="evidence" value="ECO:0007669"/>
    <property type="project" value="TreeGrafter"/>
</dbReference>
<dbReference type="EC" id="3.1.1.23" evidence="5"/>
<dbReference type="GO" id="GO:0036126">
    <property type="term" value="C:sperm flagellum"/>
    <property type="evidence" value="ECO:0007669"/>
    <property type="project" value="TreeGrafter"/>
</dbReference>
<evidence type="ECO:0000256" key="25">
    <source>
        <dbReference type="ARBA" id="ARBA00075295"/>
    </source>
</evidence>
<comment type="caution">
    <text evidence="28">The sequence shown here is derived from an EMBL/GenBank/DDBJ whole genome shotgun (WGS) entry which is preliminary data.</text>
</comment>
<keyword evidence="7" id="KW-0719">Serine esterase</keyword>
<evidence type="ECO:0000256" key="26">
    <source>
        <dbReference type="ARBA" id="ARBA00076966"/>
    </source>
</evidence>
<evidence type="ECO:0000256" key="1">
    <source>
        <dbReference type="ARBA" id="ARBA00001613"/>
    </source>
</evidence>
<dbReference type="AlphaFoldDB" id="A0A315V8H7"/>
<dbReference type="SUPFAM" id="SSF53474">
    <property type="entry name" value="alpha/beta-Hydrolases"/>
    <property type="match status" value="1"/>
</dbReference>
<dbReference type="InterPro" id="IPR050960">
    <property type="entry name" value="AB_hydrolase_4_sf"/>
</dbReference>
<protein>
    <recommendedName>
        <fullName evidence="24">Monoacylglycerol lipase ABHD2</fullName>
        <ecNumber evidence="5">3.1.1.23</ecNumber>
        <ecNumber evidence="23">3.1.1.6</ecNumber>
        <ecNumber evidence="4">3.1.1.79</ecNumber>
    </recommendedName>
    <alternativeName>
        <fullName evidence="26">2-arachidonoylglycerol hydrolase</fullName>
    </alternativeName>
    <alternativeName>
        <fullName evidence="25">Acetylesterase</fullName>
    </alternativeName>
    <alternativeName>
        <fullName evidence="16">Triacylglycerol lipase</fullName>
    </alternativeName>
</protein>
<dbReference type="GO" id="GO:0008126">
    <property type="term" value="F:acetylesterase activity"/>
    <property type="evidence" value="ECO:0007669"/>
    <property type="project" value="UniProtKB-EC"/>
</dbReference>
<keyword evidence="6" id="KW-1003">Cell membrane</keyword>
<comment type="function">
    <text evidence="22">Progesterone-dependent acylglycerol lipase that catalyzes hydrolysis of endocannabinoid arachidonoylglycerol (AG) from cell membrane. Acts as a progesterone receptor: progesterone-binding activates the acylglycerol lipase activity, mediating degradation of 1-arachidonoylglycerol (1AG) and 2-arachidonoylglycerol (2AG) to glycerol and arachidonic acid (AA). Also displays an ester hydrolase activity against acetyl ester, butanoate ester and hexadecanoate ester. Plays a key role in sperm capacitation in response to progesterone by mediating degradation of 2AG, an inhibitor of the sperm calcium channel CatSper, leading to calcium influx via CatSper and sperm activation. May also play a role in smooth muscle cells migration.</text>
</comment>
<evidence type="ECO:0000256" key="14">
    <source>
        <dbReference type="ARBA" id="ARBA00023136"/>
    </source>
</evidence>
<reference evidence="28 29" key="1">
    <citation type="journal article" date="2018" name="G3 (Bethesda)">
        <title>A High-Quality Reference Genome for the Invasive Mosquitofish Gambusia affinis Using a Chicago Library.</title>
        <authorList>
            <person name="Hoffberg S.L."/>
            <person name="Troendle N.J."/>
            <person name="Glenn T.C."/>
            <person name="Mahmud O."/>
            <person name="Louha S."/>
            <person name="Chalopin D."/>
            <person name="Bennetzen J.L."/>
            <person name="Mauricio R."/>
        </authorList>
    </citation>
    <scope>NUCLEOTIDE SEQUENCE [LARGE SCALE GENOMIC DNA]</scope>
    <source>
        <strain evidence="28">NE01/NJP1002.9</strain>
        <tissue evidence="28">Muscle</tissue>
    </source>
</reference>
<evidence type="ECO:0000259" key="27">
    <source>
        <dbReference type="Pfam" id="PF00561"/>
    </source>
</evidence>
<keyword evidence="29" id="KW-1185">Reference proteome</keyword>
<keyword evidence="13" id="KW-0443">Lipid metabolism</keyword>
<comment type="subcellular location">
    <subcellularLocation>
        <location evidence="2">Cell membrane</location>
        <topology evidence="2">Single-pass type II membrane protein</topology>
    </subcellularLocation>
</comment>
<dbReference type="Gene3D" id="3.40.50.1820">
    <property type="entry name" value="alpha/beta hydrolase"/>
    <property type="match status" value="1"/>
</dbReference>
<comment type="catalytic activity">
    <reaction evidence="20">
        <text>a triacylglycerol + H2O = a diacylglycerol + a fatty acid + H(+)</text>
        <dbReference type="Rhea" id="RHEA:12044"/>
        <dbReference type="ChEBI" id="CHEBI:15377"/>
        <dbReference type="ChEBI" id="CHEBI:15378"/>
        <dbReference type="ChEBI" id="CHEBI:17855"/>
        <dbReference type="ChEBI" id="CHEBI:18035"/>
        <dbReference type="ChEBI" id="CHEBI:28868"/>
        <dbReference type="EC" id="3.1.1.79"/>
    </reaction>
    <physiologicalReaction direction="left-to-right" evidence="20">
        <dbReference type="Rhea" id="RHEA:12045"/>
    </physiologicalReaction>
</comment>
<evidence type="ECO:0000256" key="8">
    <source>
        <dbReference type="ARBA" id="ARBA00022692"/>
    </source>
</evidence>
<name>A0A315V8H7_GAMAF</name>
<evidence type="ECO:0000256" key="21">
    <source>
        <dbReference type="ARBA" id="ARBA00051791"/>
    </source>
</evidence>
<keyword evidence="8" id="KW-0812">Transmembrane</keyword>
<evidence type="ECO:0000256" key="12">
    <source>
        <dbReference type="ARBA" id="ARBA00022989"/>
    </source>
</evidence>
<dbReference type="STRING" id="33528.ENSGAFP00000007476"/>
<feature type="domain" description="AB hydrolase-1" evidence="27">
    <location>
        <begin position="245"/>
        <end position="468"/>
    </location>
</feature>
<dbReference type="GO" id="GO:0051793">
    <property type="term" value="P:medium-chain fatty acid catabolic process"/>
    <property type="evidence" value="ECO:0007669"/>
    <property type="project" value="TreeGrafter"/>
</dbReference>
<keyword evidence="10" id="KW-0442">Lipid degradation</keyword>
<dbReference type="EC" id="3.1.1.6" evidence="23"/>
<evidence type="ECO:0000313" key="28">
    <source>
        <dbReference type="EMBL" id="PWA18992.1"/>
    </source>
</evidence>
<keyword evidence="11" id="KW-0735">Signal-anchor</keyword>
<evidence type="ECO:0000256" key="20">
    <source>
        <dbReference type="ARBA" id="ARBA00050565"/>
    </source>
</evidence>
<dbReference type="GO" id="GO:0097524">
    <property type="term" value="C:sperm plasma membrane"/>
    <property type="evidence" value="ECO:0007669"/>
    <property type="project" value="TreeGrafter"/>
</dbReference>
<evidence type="ECO:0000256" key="18">
    <source>
        <dbReference type="ARBA" id="ARBA00047476"/>
    </source>
</evidence>
<sequence>MWLTSKCSFENMTAKEADSSSKPKHAVAAKLTSTLFIEKTYLWLNTRKAAEGRILKPLSGHGTHRTLMLQTPQAYKKATNGLTACRAISSEELTHFPPAERGVKAQLDFLIVIMSAHESDLHTISPEMPAMFDGMKLAAVATVLYILVRCLNLKSPTAAPDLTYQDTALNRFLLKSCPQLYKEYIPPLLWGKSGHLQTALYGKLGRVSSPHPCGIRKYLPMQDGATATFDLFEPLGDHQTGDDITMVICPGIGNHSEKHYIRTFVDYAQKDGYRCAVLNHLGALPNIELTSPRMFTYGCTWEFAAMVGYIKRAYPQTQLIVVGFSLGGNIVCKFLGENRVNQERVLCCVSVCQGYSALRAQETFLQWDQFRRFYNFLMADNMKKIILSHRHSLFGESLLKTFEADLNRLYIATSLTQIDDNIMRKFHGYSSLKEYYEKESCVHYIHNVDVPLLLVNAADDPLVHDSLLAIPRTLAGTVQLTIMDKQTTKQISEIDSLRDLLVKANLLSWFIFLKLLQDKTCANTICIQAEHRANMAVLSVRDKEPSLMVVVKHVEVLTSALCRPLAKKPNVIFALTLHGGHLGFFEGDVLFPQPLTWMDKVIVGYANAMCQWEKQKAPCHATHLTGSSCVEAKA</sequence>
<evidence type="ECO:0000256" key="2">
    <source>
        <dbReference type="ARBA" id="ARBA00004401"/>
    </source>
</evidence>
<organism evidence="28 29">
    <name type="scientific">Gambusia affinis</name>
    <name type="common">Western mosquitofish</name>
    <name type="synonym">Heterandria affinis</name>
    <dbReference type="NCBI Taxonomy" id="33528"/>
    <lineage>
        <taxon>Eukaryota</taxon>
        <taxon>Metazoa</taxon>
        <taxon>Chordata</taxon>
        <taxon>Craniata</taxon>
        <taxon>Vertebrata</taxon>
        <taxon>Euteleostomi</taxon>
        <taxon>Actinopterygii</taxon>
        <taxon>Neopterygii</taxon>
        <taxon>Teleostei</taxon>
        <taxon>Neoteleostei</taxon>
        <taxon>Acanthomorphata</taxon>
        <taxon>Ovalentaria</taxon>
        <taxon>Atherinomorphae</taxon>
        <taxon>Cyprinodontiformes</taxon>
        <taxon>Poeciliidae</taxon>
        <taxon>Poeciliinae</taxon>
        <taxon>Gambusia</taxon>
    </lineage>
</organism>
<proteinExistence type="inferred from homology"/>
<evidence type="ECO:0000313" key="29">
    <source>
        <dbReference type="Proteomes" id="UP000250572"/>
    </source>
</evidence>
<dbReference type="PANTHER" id="PTHR10794:SF80">
    <property type="entry name" value="MONOACYLGLYCEROL LIPASE ABHD2"/>
    <property type="match status" value="1"/>
</dbReference>
<evidence type="ECO:0000256" key="23">
    <source>
        <dbReference type="ARBA" id="ARBA00067090"/>
    </source>
</evidence>
<dbReference type="InterPro" id="IPR029058">
    <property type="entry name" value="AB_hydrolase_fold"/>
</dbReference>
<comment type="catalytic activity">
    <reaction evidence="19">
        <text>hexadecanoate ester + H2O = an aliphatic alcohol + hexadecanoate + H(+)</text>
        <dbReference type="Rhea" id="RHEA:47392"/>
        <dbReference type="ChEBI" id="CHEBI:2571"/>
        <dbReference type="ChEBI" id="CHEBI:7896"/>
        <dbReference type="ChEBI" id="CHEBI:15377"/>
        <dbReference type="ChEBI" id="CHEBI:15378"/>
        <dbReference type="ChEBI" id="CHEBI:25835"/>
    </reaction>
    <physiologicalReaction direction="left-to-right" evidence="19">
        <dbReference type="Rhea" id="RHEA:47393"/>
    </physiologicalReaction>
</comment>
<dbReference type="Proteomes" id="UP000250572">
    <property type="component" value="Unassembled WGS sequence"/>
</dbReference>
<evidence type="ECO:0000256" key="6">
    <source>
        <dbReference type="ARBA" id="ARBA00022475"/>
    </source>
</evidence>
<comment type="catalytic activity">
    <reaction evidence="17">
        <text>a butanoate ester + H2O = an aliphatic alcohol + butanoate + H(+)</text>
        <dbReference type="Rhea" id="RHEA:47348"/>
        <dbReference type="ChEBI" id="CHEBI:2571"/>
        <dbReference type="ChEBI" id="CHEBI:15377"/>
        <dbReference type="ChEBI" id="CHEBI:15378"/>
        <dbReference type="ChEBI" id="CHEBI:17968"/>
        <dbReference type="ChEBI" id="CHEBI:50477"/>
    </reaction>
    <physiologicalReaction direction="left-to-right" evidence="17">
        <dbReference type="Rhea" id="RHEA:47349"/>
    </physiologicalReaction>
</comment>
<evidence type="ECO:0000256" key="11">
    <source>
        <dbReference type="ARBA" id="ARBA00022968"/>
    </source>
</evidence>
<dbReference type="GO" id="GO:0043401">
    <property type="term" value="P:steroid hormone receptor signaling pathway"/>
    <property type="evidence" value="ECO:0007669"/>
    <property type="project" value="TreeGrafter"/>
</dbReference>
<keyword evidence="15" id="KW-0325">Glycoprotein</keyword>
<evidence type="ECO:0000256" key="9">
    <source>
        <dbReference type="ARBA" id="ARBA00022801"/>
    </source>
</evidence>
<evidence type="ECO:0000256" key="15">
    <source>
        <dbReference type="ARBA" id="ARBA00023180"/>
    </source>
</evidence>